<protein>
    <submittedName>
        <fullName evidence="1">Uncharacterized protein</fullName>
    </submittedName>
</protein>
<accession>A0A5C3NV04</accession>
<organism evidence="1 2">
    <name type="scientific">Polyporus arcularius HHB13444</name>
    <dbReference type="NCBI Taxonomy" id="1314778"/>
    <lineage>
        <taxon>Eukaryota</taxon>
        <taxon>Fungi</taxon>
        <taxon>Dikarya</taxon>
        <taxon>Basidiomycota</taxon>
        <taxon>Agaricomycotina</taxon>
        <taxon>Agaricomycetes</taxon>
        <taxon>Polyporales</taxon>
        <taxon>Polyporaceae</taxon>
        <taxon>Polyporus</taxon>
    </lineage>
</organism>
<dbReference type="InParanoid" id="A0A5C3NV04"/>
<sequence length="199" mass="21711">MPQLSFISLTPSYSESMMTSIPPPSYTRMLSNALVFGNHGGEPMAARAHAVLAHGSTHRWFMIEFPHGHATEFPFPTFEVNGCTRMVVFQLPLDFEFTYCDLTRACRWSVKDCDFSLVLSQQADYAYIRNTVAGSEEGDRDIPDGSPAVLLDSNIGNVLAVVNEIVAATRDPAGVTVRGYGSEGSQGSAITFRITLTGH</sequence>
<dbReference type="EMBL" id="ML211738">
    <property type="protein sequence ID" value="TFK80619.1"/>
    <property type="molecule type" value="Genomic_DNA"/>
</dbReference>
<evidence type="ECO:0000313" key="2">
    <source>
        <dbReference type="Proteomes" id="UP000308197"/>
    </source>
</evidence>
<reference evidence="1 2" key="1">
    <citation type="journal article" date="2019" name="Nat. Ecol. Evol.">
        <title>Megaphylogeny resolves global patterns of mushroom evolution.</title>
        <authorList>
            <person name="Varga T."/>
            <person name="Krizsan K."/>
            <person name="Foldi C."/>
            <person name="Dima B."/>
            <person name="Sanchez-Garcia M."/>
            <person name="Sanchez-Ramirez S."/>
            <person name="Szollosi G.J."/>
            <person name="Szarkandi J.G."/>
            <person name="Papp V."/>
            <person name="Albert L."/>
            <person name="Andreopoulos W."/>
            <person name="Angelini C."/>
            <person name="Antonin V."/>
            <person name="Barry K.W."/>
            <person name="Bougher N.L."/>
            <person name="Buchanan P."/>
            <person name="Buyck B."/>
            <person name="Bense V."/>
            <person name="Catcheside P."/>
            <person name="Chovatia M."/>
            <person name="Cooper J."/>
            <person name="Damon W."/>
            <person name="Desjardin D."/>
            <person name="Finy P."/>
            <person name="Geml J."/>
            <person name="Haridas S."/>
            <person name="Hughes K."/>
            <person name="Justo A."/>
            <person name="Karasinski D."/>
            <person name="Kautmanova I."/>
            <person name="Kiss B."/>
            <person name="Kocsube S."/>
            <person name="Kotiranta H."/>
            <person name="LaButti K.M."/>
            <person name="Lechner B.E."/>
            <person name="Liimatainen K."/>
            <person name="Lipzen A."/>
            <person name="Lukacs Z."/>
            <person name="Mihaltcheva S."/>
            <person name="Morgado L.N."/>
            <person name="Niskanen T."/>
            <person name="Noordeloos M.E."/>
            <person name="Ohm R.A."/>
            <person name="Ortiz-Santana B."/>
            <person name="Ovrebo C."/>
            <person name="Racz N."/>
            <person name="Riley R."/>
            <person name="Savchenko A."/>
            <person name="Shiryaev A."/>
            <person name="Soop K."/>
            <person name="Spirin V."/>
            <person name="Szebenyi C."/>
            <person name="Tomsovsky M."/>
            <person name="Tulloss R.E."/>
            <person name="Uehling J."/>
            <person name="Grigoriev I.V."/>
            <person name="Vagvolgyi C."/>
            <person name="Papp T."/>
            <person name="Martin F.M."/>
            <person name="Miettinen O."/>
            <person name="Hibbett D.S."/>
            <person name="Nagy L.G."/>
        </authorList>
    </citation>
    <scope>NUCLEOTIDE SEQUENCE [LARGE SCALE GENOMIC DNA]</scope>
    <source>
        <strain evidence="1 2">HHB13444</strain>
    </source>
</reference>
<dbReference type="Proteomes" id="UP000308197">
    <property type="component" value="Unassembled WGS sequence"/>
</dbReference>
<name>A0A5C3NV04_9APHY</name>
<keyword evidence="2" id="KW-1185">Reference proteome</keyword>
<evidence type="ECO:0000313" key="1">
    <source>
        <dbReference type="EMBL" id="TFK80619.1"/>
    </source>
</evidence>
<dbReference type="AlphaFoldDB" id="A0A5C3NV04"/>
<gene>
    <name evidence="1" type="ORF">K466DRAFT_605186</name>
</gene>
<proteinExistence type="predicted"/>